<dbReference type="Pfam" id="PF11754">
    <property type="entry name" value="Velvet"/>
    <property type="match status" value="1"/>
</dbReference>
<feature type="compositionally biased region" description="Polar residues" evidence="5">
    <location>
        <begin position="348"/>
        <end position="365"/>
    </location>
</feature>
<keyword evidence="2" id="KW-0805">Transcription regulation</keyword>
<feature type="region of interest" description="Disordered" evidence="5">
    <location>
        <begin position="1"/>
        <end position="47"/>
    </location>
</feature>
<feature type="compositionally biased region" description="Polar residues" evidence="5">
    <location>
        <begin position="157"/>
        <end position="176"/>
    </location>
</feature>
<dbReference type="GO" id="GO:0030435">
    <property type="term" value="P:sporulation resulting in formation of a cellular spore"/>
    <property type="evidence" value="ECO:0000318"/>
    <property type="project" value="GO_Central"/>
</dbReference>
<name>Q5KNS6_CRYD1</name>
<evidence type="ECO:0000313" key="7">
    <source>
        <dbReference type="EMBL" id="AAW41049.1"/>
    </source>
</evidence>
<dbReference type="PaxDb" id="214684-Q5KNS6"/>
<sequence length="558" mass="61577">MFPSTGKDSMLMEIAGPTSPLSTKKRKRMDQTSSHPLPTNHEVDMPDMASRTGREGWTYHLEILQEPLRARACGFGNKDRRPLTPPPIIRLWIQDALGNQVDPNIVDSNTIILQVDLCSADGHEGRNVVRHPVGPGSVPAVVSVSENVRSGHVDPSTLPTTSTAVSEQPYRNSSMDYSSWPEQYSSESSDRTTPGWTYQDAFVSSPRIAGTRPPMARRVRTPTRPSTAPSLRPPAWSVDVSQRPLYEEALPPISALAENIRDPSGRPWFPDPHINTQRPTSSSSLRSRPHTSHSTDLSTAPTDYSFGRPTTTSSTGSWHLSADSEYKGFALENQAAEGSKPGPGAKSNDPNVPISSAETQATSPESFLPGSFTDRFTQNDSPRVPYSYHNSHYRSDVAPGKERDSFHSPDLDTMKETRCFAPASVASTLVLVGKRHTPCNKLKDEHGRLGLFFFATDLGVRTEGRFCLRMKIMDLSLFLRPPNPGDSTPILAETISQPIEVYSAKRFPGVIPTTKLTRLFAAQGIKLAVRESHKQKHRSKENVDMDVQDEIEEDEDGQ</sequence>
<feature type="domain" description="Velvet" evidence="6">
    <location>
        <begin position="50"/>
        <end position="530"/>
    </location>
</feature>
<dbReference type="InParanoid" id="Q5KNS6"/>
<dbReference type="AlphaFoldDB" id="Q5KNS6"/>
<dbReference type="PANTHER" id="PTHR33572:SF3">
    <property type="entry name" value="VELVET COMPLEX SUBUNIT B"/>
    <property type="match status" value="1"/>
</dbReference>
<dbReference type="EMBL" id="AE017341">
    <property type="protein sequence ID" value="AAW41049.1"/>
    <property type="molecule type" value="Genomic_DNA"/>
</dbReference>
<evidence type="ECO:0000256" key="4">
    <source>
        <dbReference type="ARBA" id="ARBA00023242"/>
    </source>
</evidence>
<feature type="region of interest" description="Disordered" evidence="5">
    <location>
        <begin position="261"/>
        <end position="319"/>
    </location>
</feature>
<evidence type="ECO:0000256" key="3">
    <source>
        <dbReference type="ARBA" id="ARBA00023163"/>
    </source>
</evidence>
<dbReference type="Gene3D" id="2.60.40.3960">
    <property type="entry name" value="Velvet domain"/>
    <property type="match status" value="2"/>
</dbReference>
<feature type="compositionally biased region" description="Low complexity" evidence="5">
    <location>
        <begin position="177"/>
        <end position="187"/>
    </location>
</feature>
<dbReference type="Proteomes" id="UP000002149">
    <property type="component" value="Chromosome 1"/>
</dbReference>
<dbReference type="InterPro" id="IPR021740">
    <property type="entry name" value="Velvet"/>
</dbReference>
<dbReference type="InterPro" id="IPR037525">
    <property type="entry name" value="Velvet_dom"/>
</dbReference>
<gene>
    <name evidence="7" type="ordered locus">CNA05460</name>
</gene>
<comment type="subcellular location">
    <subcellularLocation>
        <location evidence="1">Nucleus</location>
    </subcellularLocation>
</comment>
<evidence type="ECO:0000313" key="8">
    <source>
        <dbReference type="Proteomes" id="UP000002149"/>
    </source>
</evidence>
<accession>Q55ZG0</accession>
<keyword evidence="4" id="KW-0539">Nucleus</keyword>
<feature type="compositionally biased region" description="Polar residues" evidence="5">
    <location>
        <begin position="296"/>
        <end position="318"/>
    </location>
</feature>
<dbReference type="KEGG" id="cne:CNA05460"/>
<dbReference type="GO" id="GO:0005634">
    <property type="term" value="C:nucleus"/>
    <property type="evidence" value="ECO:0000318"/>
    <property type="project" value="GO_Central"/>
</dbReference>
<dbReference type="GO" id="GO:0005992">
    <property type="term" value="P:trehalose biosynthetic process"/>
    <property type="evidence" value="ECO:0000318"/>
    <property type="project" value="GO_Central"/>
</dbReference>
<accession>Q5KNS6</accession>
<dbReference type="HOGENOM" id="CLU_022491_4_0_1"/>
<dbReference type="STRING" id="214684.Q5KNS6"/>
<feature type="region of interest" description="Disordered" evidence="5">
    <location>
        <begin position="335"/>
        <end position="404"/>
    </location>
</feature>
<dbReference type="VEuPathDB" id="FungiDB:CNA05460"/>
<dbReference type="PANTHER" id="PTHR33572">
    <property type="entry name" value="SPORE DEVELOPMENT REGULATOR VOSA"/>
    <property type="match status" value="1"/>
</dbReference>
<dbReference type="OrthoDB" id="1746739at2759"/>
<dbReference type="RefSeq" id="XP_566868.1">
    <property type="nucleotide sequence ID" value="XM_566868.2"/>
</dbReference>
<dbReference type="PROSITE" id="PS51821">
    <property type="entry name" value="VELVET"/>
    <property type="match status" value="1"/>
</dbReference>
<protein>
    <recommendedName>
        <fullName evidence="6">Velvet domain-containing protein</fullName>
    </recommendedName>
</protein>
<dbReference type="eggNOG" id="ENOG502S1B4">
    <property type="taxonomic scope" value="Eukaryota"/>
</dbReference>
<evidence type="ECO:0000256" key="2">
    <source>
        <dbReference type="ARBA" id="ARBA00023015"/>
    </source>
</evidence>
<organism evidence="7 8">
    <name type="scientific">Cryptococcus deneoformans (strain JEC21 / ATCC MYA-565)</name>
    <name type="common">Cryptococcus neoformans var. neoformans serotype D</name>
    <dbReference type="NCBI Taxonomy" id="214684"/>
    <lineage>
        <taxon>Eukaryota</taxon>
        <taxon>Fungi</taxon>
        <taxon>Dikarya</taxon>
        <taxon>Basidiomycota</taxon>
        <taxon>Agaricomycotina</taxon>
        <taxon>Tremellomycetes</taxon>
        <taxon>Tremellales</taxon>
        <taxon>Cryptococcaceae</taxon>
        <taxon>Cryptococcus</taxon>
        <taxon>Cryptococcus neoformans species complex</taxon>
    </lineage>
</organism>
<feature type="region of interest" description="Disordered" evidence="5">
    <location>
        <begin position="531"/>
        <end position="558"/>
    </location>
</feature>
<dbReference type="GeneID" id="3253284"/>
<dbReference type="InterPro" id="IPR038491">
    <property type="entry name" value="Velvet_dom_sf"/>
</dbReference>
<feature type="compositionally biased region" description="Acidic residues" evidence="5">
    <location>
        <begin position="544"/>
        <end position="558"/>
    </location>
</feature>
<evidence type="ECO:0000256" key="1">
    <source>
        <dbReference type="ARBA" id="ARBA00004123"/>
    </source>
</evidence>
<feature type="region of interest" description="Disordered" evidence="5">
    <location>
        <begin position="149"/>
        <end position="236"/>
    </location>
</feature>
<feature type="compositionally biased region" description="Basic and acidic residues" evidence="5">
    <location>
        <begin position="393"/>
        <end position="404"/>
    </location>
</feature>
<keyword evidence="8" id="KW-1185">Reference proteome</keyword>
<proteinExistence type="predicted"/>
<reference evidence="7 8" key="1">
    <citation type="journal article" date="2005" name="Science">
        <title>The genome of the basidiomycetous yeast and human pathogen Cryptococcus neoformans.</title>
        <authorList>
            <person name="Loftus B.J."/>
            <person name="Fung E."/>
            <person name="Roncaglia P."/>
            <person name="Rowley D."/>
            <person name="Amedeo P."/>
            <person name="Bruno D."/>
            <person name="Vamathevan J."/>
            <person name="Miranda M."/>
            <person name="Anderson I.J."/>
            <person name="Fraser J.A."/>
            <person name="Allen J.E."/>
            <person name="Bosdet I.E."/>
            <person name="Brent M.R."/>
            <person name="Chiu R."/>
            <person name="Doering T.L."/>
            <person name="Donlin M.J."/>
            <person name="D'Souza C.A."/>
            <person name="Fox D.S."/>
            <person name="Grinberg V."/>
            <person name="Fu J."/>
            <person name="Fukushima M."/>
            <person name="Haas B.J."/>
            <person name="Huang J.C."/>
            <person name="Janbon G."/>
            <person name="Jones S.J."/>
            <person name="Koo H.L."/>
            <person name="Krzywinski M.I."/>
            <person name="Kwon-Chung J.K."/>
            <person name="Lengeler K.B."/>
            <person name="Maiti R."/>
            <person name="Marra M.A."/>
            <person name="Marra R.E."/>
            <person name="Mathewson C.A."/>
            <person name="Mitchell T.G."/>
            <person name="Pertea M."/>
            <person name="Riggs F.R."/>
            <person name="Salzberg S.L."/>
            <person name="Schein J.E."/>
            <person name="Shvartsbeyn A."/>
            <person name="Shin H."/>
            <person name="Shumway M."/>
            <person name="Specht C.A."/>
            <person name="Suh B.B."/>
            <person name="Tenney A."/>
            <person name="Utterback T.R."/>
            <person name="Wickes B.L."/>
            <person name="Wortman J.R."/>
            <person name="Wye N.H."/>
            <person name="Kronstad J.W."/>
            <person name="Lodge J.K."/>
            <person name="Heitman J."/>
            <person name="Davis R.W."/>
            <person name="Fraser C.M."/>
            <person name="Hyman R.W."/>
        </authorList>
    </citation>
    <scope>NUCLEOTIDE SEQUENCE [LARGE SCALE GENOMIC DNA]</scope>
    <source>
        <strain evidence="8">JEC21 / ATCC MYA-565</strain>
    </source>
</reference>
<evidence type="ECO:0000259" key="6">
    <source>
        <dbReference type="PROSITE" id="PS51821"/>
    </source>
</evidence>
<dbReference type="OMA" id="MIQKTNA"/>
<keyword evidence="3" id="KW-0804">Transcription</keyword>
<evidence type="ECO:0000256" key="5">
    <source>
        <dbReference type="SAM" id="MobiDB-lite"/>
    </source>
</evidence>